<dbReference type="AlphaFoldDB" id="A0A9W6YLI0"/>
<keyword evidence="2" id="KW-1185">Reference proteome</keyword>
<dbReference type="EMBL" id="BSXT01009247">
    <property type="protein sequence ID" value="GMF70961.1"/>
    <property type="molecule type" value="Genomic_DNA"/>
</dbReference>
<proteinExistence type="predicted"/>
<evidence type="ECO:0000313" key="2">
    <source>
        <dbReference type="Proteomes" id="UP001165121"/>
    </source>
</evidence>
<accession>A0A9W6YLI0</accession>
<reference evidence="1" key="1">
    <citation type="submission" date="2023-04" db="EMBL/GenBank/DDBJ databases">
        <title>Phytophthora fragariaefolia NBRC 109709.</title>
        <authorList>
            <person name="Ichikawa N."/>
            <person name="Sato H."/>
            <person name="Tonouchi N."/>
        </authorList>
    </citation>
    <scope>NUCLEOTIDE SEQUENCE</scope>
    <source>
        <strain evidence="1">NBRC 109709</strain>
    </source>
</reference>
<organism evidence="1 2">
    <name type="scientific">Phytophthora fragariaefolia</name>
    <dbReference type="NCBI Taxonomy" id="1490495"/>
    <lineage>
        <taxon>Eukaryota</taxon>
        <taxon>Sar</taxon>
        <taxon>Stramenopiles</taxon>
        <taxon>Oomycota</taxon>
        <taxon>Peronosporomycetes</taxon>
        <taxon>Peronosporales</taxon>
        <taxon>Peronosporaceae</taxon>
        <taxon>Phytophthora</taxon>
    </lineage>
</organism>
<gene>
    <name evidence="1" type="ORF">Pfra01_002855300</name>
</gene>
<name>A0A9W6YLI0_9STRA</name>
<comment type="caution">
    <text evidence="1">The sequence shown here is derived from an EMBL/GenBank/DDBJ whole genome shotgun (WGS) entry which is preliminary data.</text>
</comment>
<protein>
    <submittedName>
        <fullName evidence="1">Unnamed protein product</fullName>
    </submittedName>
</protein>
<evidence type="ECO:0000313" key="1">
    <source>
        <dbReference type="EMBL" id="GMF70961.1"/>
    </source>
</evidence>
<dbReference type="OrthoDB" id="90455at2759"/>
<dbReference type="Proteomes" id="UP001165121">
    <property type="component" value="Unassembled WGS sequence"/>
</dbReference>
<sequence length="125" mass="14255">MIAVQQSEGHTGILPVYRSWSRRLLDNIFSYGFTSQKPQDTKMPTSELMQTRAEFSIDMWGKYATWCPTKILNMVETAINFDIPPTRFWAAKGRKDPARIVNLTKHAGRMTAVLTIRADGTFLTI</sequence>